<protein>
    <submittedName>
        <fullName evidence="1">Uncharacterized protein</fullName>
    </submittedName>
</protein>
<reference evidence="1" key="1">
    <citation type="submission" date="2023-04" db="EMBL/GenBank/DDBJ databases">
        <title>A chromosome-level genome assembly of the parasitoid wasp Eretmocerus hayati.</title>
        <authorList>
            <person name="Zhong Y."/>
            <person name="Liu S."/>
            <person name="Liu Y."/>
        </authorList>
    </citation>
    <scope>NUCLEOTIDE SEQUENCE</scope>
    <source>
        <strain evidence="1">ZJU_SS_LIU_2023</strain>
    </source>
</reference>
<proteinExistence type="predicted"/>
<name>A0ACC2NVE2_9HYME</name>
<comment type="caution">
    <text evidence="1">The sequence shown here is derived from an EMBL/GenBank/DDBJ whole genome shotgun (WGS) entry which is preliminary data.</text>
</comment>
<accession>A0ACC2NVE2</accession>
<dbReference type="EMBL" id="CM056742">
    <property type="protein sequence ID" value="KAJ8674746.1"/>
    <property type="molecule type" value="Genomic_DNA"/>
</dbReference>
<dbReference type="Proteomes" id="UP001239111">
    <property type="component" value="Chromosome 2"/>
</dbReference>
<gene>
    <name evidence="1" type="ORF">QAD02_010532</name>
</gene>
<sequence length="297" mass="34127">MSKASCCAVNCSNSRKNSKCLLFKFPISEAKKRQRQLWIAAVKRENADGCDQSTHSHVEIQTDIFIKQKYTSDQGVGTDFSETTQCDVEFGFRGAQSISQEKHLLDLAGVSTDTFNTLLALSALFLIDKNTVSLIFFQKLEHLVYATKDFICWPSRDVVQDTTPKRFKDKYSKTRVIIDCTEFRMDIPSQIDERVWCYSHYKHGFTIKLLVCITPEEGDVVLADKGFPEIKTVIDVSGKKVSLVMPPFLRDKKEFAKEEVEETYHIASVRVHVERIMQRSRIYKVLDKIPTYLFPLI</sequence>
<organism evidence="1 2">
    <name type="scientific">Eretmocerus hayati</name>
    <dbReference type="NCBI Taxonomy" id="131215"/>
    <lineage>
        <taxon>Eukaryota</taxon>
        <taxon>Metazoa</taxon>
        <taxon>Ecdysozoa</taxon>
        <taxon>Arthropoda</taxon>
        <taxon>Hexapoda</taxon>
        <taxon>Insecta</taxon>
        <taxon>Pterygota</taxon>
        <taxon>Neoptera</taxon>
        <taxon>Endopterygota</taxon>
        <taxon>Hymenoptera</taxon>
        <taxon>Apocrita</taxon>
        <taxon>Proctotrupomorpha</taxon>
        <taxon>Chalcidoidea</taxon>
        <taxon>Aphelinidae</taxon>
        <taxon>Aphelininae</taxon>
        <taxon>Eretmocerus</taxon>
    </lineage>
</organism>
<evidence type="ECO:0000313" key="2">
    <source>
        <dbReference type="Proteomes" id="UP001239111"/>
    </source>
</evidence>
<keyword evidence="2" id="KW-1185">Reference proteome</keyword>
<evidence type="ECO:0000313" key="1">
    <source>
        <dbReference type="EMBL" id="KAJ8674746.1"/>
    </source>
</evidence>